<dbReference type="SUPFAM" id="SSF141868">
    <property type="entry name" value="EAL domain-like"/>
    <property type="match status" value="1"/>
</dbReference>
<dbReference type="RefSeq" id="WP_107866699.1">
    <property type="nucleotide sequence ID" value="NZ_QAON01000017.1"/>
</dbReference>
<dbReference type="SUPFAM" id="SSF55785">
    <property type="entry name" value="PYP-like sensor domain (PAS domain)"/>
    <property type="match status" value="1"/>
</dbReference>
<evidence type="ECO:0000259" key="3">
    <source>
        <dbReference type="PROSITE" id="PS50112"/>
    </source>
</evidence>
<sequence>MAAKSETLRLLVLHQSADNTEEIIKALKNAGTPTRPQLVANIEDFEDSINSQAWDLVLSAETLSDGGYSDALQTIRNLDKDIPLIVLLNTYDEEIIVEALELGAVDAIVFNQHQHLVFCIRRELNNLYHRRAQRKAESFLKETEKRCQLLLENSRDAIAYVHDGMHIYANKAYVELFGYESGEDLEGMPVIDLVSKQDLSSFKEFLRSYSKGEKISSELKFHGMKADGDQIDAMMQLSAASYDGEPCTQIIIRRDEGDGGKALLLAQQLKAVTSIDQLTGLANRQQFEEKLEETLIQARREKIQSTLFYMSMDNVPQINASAGIVGTDAVIVDLAKFLGELMPNAAIARFSDTVFTAIINDVNTEQARTQAEKICPMVHDRLFDIPNGRTIQTSLSIGVAMIGETAPDSQELLSRAVNAAEKVKLLNKGVGNGVNIYNPAENAAANDSALRELLVEALEQNKFKILFQPLFDVEDENAQFYEVFVRLPLADGKVMAPDEFLTVAQRYNLGSKIDRWVLINASKRLKDHLTRHAGSRLLLNLTAESLQDPSLPDLITKLTKAIDPKGQPLVIQFAENDVVTYLKQAKEHVAALKQGGCSVSITNFGCTLNPLNTLKHVDADYIKLDRSFTQDLSQEENLDTTKQMATEINALNKQLIVSYVENAATVSKLWTMGVRYLQGYYLQPPSENLVYENQG</sequence>
<dbReference type="InterPro" id="IPR001633">
    <property type="entry name" value="EAL_dom"/>
</dbReference>
<dbReference type="InterPro" id="IPR001789">
    <property type="entry name" value="Sig_transdc_resp-reg_receiver"/>
</dbReference>
<name>A0A2T5IUY4_9GAMM</name>
<dbReference type="Gene3D" id="3.40.50.2300">
    <property type="match status" value="1"/>
</dbReference>
<dbReference type="SMART" id="SM00267">
    <property type="entry name" value="GGDEF"/>
    <property type="match status" value="1"/>
</dbReference>
<dbReference type="PANTHER" id="PTHR33121:SF23">
    <property type="entry name" value="CYCLIC DI-GMP PHOSPHODIESTERASE PDEB"/>
    <property type="match status" value="1"/>
</dbReference>
<feature type="domain" description="Response regulatory" evidence="2">
    <location>
        <begin position="9"/>
        <end position="125"/>
    </location>
</feature>
<dbReference type="Gene3D" id="3.30.70.270">
    <property type="match status" value="1"/>
</dbReference>
<dbReference type="PROSITE" id="PS50110">
    <property type="entry name" value="RESPONSE_REGULATORY"/>
    <property type="match status" value="1"/>
</dbReference>
<dbReference type="InterPro" id="IPR050706">
    <property type="entry name" value="Cyclic-di-GMP_PDE-like"/>
</dbReference>
<dbReference type="GO" id="GO:0006355">
    <property type="term" value="P:regulation of DNA-templated transcription"/>
    <property type="evidence" value="ECO:0007669"/>
    <property type="project" value="InterPro"/>
</dbReference>
<dbReference type="InterPro" id="IPR011006">
    <property type="entry name" value="CheY-like_superfamily"/>
</dbReference>
<dbReference type="CDD" id="cd01948">
    <property type="entry name" value="EAL"/>
    <property type="match status" value="1"/>
</dbReference>
<dbReference type="SMART" id="SM00091">
    <property type="entry name" value="PAS"/>
    <property type="match status" value="1"/>
</dbReference>
<feature type="domain" description="GGDEF" evidence="5">
    <location>
        <begin position="303"/>
        <end position="439"/>
    </location>
</feature>
<dbReference type="SUPFAM" id="SSF52172">
    <property type="entry name" value="CheY-like"/>
    <property type="match status" value="1"/>
</dbReference>
<dbReference type="InterPro" id="IPR000014">
    <property type="entry name" value="PAS"/>
</dbReference>
<dbReference type="CDD" id="cd00156">
    <property type="entry name" value="REC"/>
    <property type="match status" value="1"/>
</dbReference>
<dbReference type="InterPro" id="IPR035919">
    <property type="entry name" value="EAL_sf"/>
</dbReference>
<dbReference type="PROSITE" id="PS50112">
    <property type="entry name" value="PAS"/>
    <property type="match status" value="1"/>
</dbReference>
<organism evidence="6 7">
    <name type="scientific">Agitococcus lubricus</name>
    <dbReference type="NCBI Taxonomy" id="1077255"/>
    <lineage>
        <taxon>Bacteria</taxon>
        <taxon>Pseudomonadati</taxon>
        <taxon>Pseudomonadota</taxon>
        <taxon>Gammaproteobacteria</taxon>
        <taxon>Moraxellales</taxon>
        <taxon>Moraxellaceae</taxon>
        <taxon>Agitococcus</taxon>
    </lineage>
</organism>
<dbReference type="SUPFAM" id="SSF55073">
    <property type="entry name" value="Nucleotide cyclase"/>
    <property type="match status" value="1"/>
</dbReference>
<dbReference type="OrthoDB" id="9759607at2"/>
<proteinExistence type="predicted"/>
<protein>
    <submittedName>
        <fullName evidence="6">PAS domain S-box-containing protein/diguanylate cyclase (GGDEF)-like protein</fullName>
    </submittedName>
</protein>
<dbReference type="Pfam" id="PF00563">
    <property type="entry name" value="EAL"/>
    <property type="match status" value="1"/>
</dbReference>
<dbReference type="NCBIfam" id="TIGR00229">
    <property type="entry name" value="sensory_box"/>
    <property type="match status" value="1"/>
</dbReference>
<dbReference type="NCBIfam" id="TIGR00254">
    <property type="entry name" value="GGDEF"/>
    <property type="match status" value="1"/>
</dbReference>
<dbReference type="Pfam" id="PF00990">
    <property type="entry name" value="GGDEF"/>
    <property type="match status" value="1"/>
</dbReference>
<dbReference type="InterPro" id="IPR029787">
    <property type="entry name" value="Nucleotide_cyclase"/>
</dbReference>
<evidence type="ECO:0000313" key="6">
    <source>
        <dbReference type="EMBL" id="PTQ87702.1"/>
    </source>
</evidence>
<comment type="caution">
    <text evidence="6">The sequence shown here is derived from an EMBL/GenBank/DDBJ whole genome shotgun (WGS) entry which is preliminary data.</text>
</comment>
<dbReference type="InterPro" id="IPR043128">
    <property type="entry name" value="Rev_trsase/Diguanyl_cyclase"/>
</dbReference>
<dbReference type="SMART" id="SM00052">
    <property type="entry name" value="EAL"/>
    <property type="match status" value="1"/>
</dbReference>
<accession>A0A2T5IUY4</accession>
<dbReference type="Pfam" id="PF00989">
    <property type="entry name" value="PAS"/>
    <property type="match status" value="1"/>
</dbReference>
<dbReference type="Gene3D" id="3.30.450.20">
    <property type="entry name" value="PAS domain"/>
    <property type="match status" value="1"/>
</dbReference>
<dbReference type="InterPro" id="IPR013767">
    <property type="entry name" value="PAS_fold"/>
</dbReference>
<dbReference type="AlphaFoldDB" id="A0A2T5IUY4"/>
<dbReference type="PROSITE" id="PS50883">
    <property type="entry name" value="EAL"/>
    <property type="match status" value="1"/>
</dbReference>
<dbReference type="EMBL" id="QAON01000017">
    <property type="protein sequence ID" value="PTQ87702.1"/>
    <property type="molecule type" value="Genomic_DNA"/>
</dbReference>
<dbReference type="InterPro" id="IPR000160">
    <property type="entry name" value="GGDEF_dom"/>
</dbReference>
<gene>
    <name evidence="6" type="ORF">C8N29_11726</name>
</gene>
<reference evidence="6 7" key="1">
    <citation type="submission" date="2018-04" db="EMBL/GenBank/DDBJ databases">
        <title>Genomic Encyclopedia of Archaeal and Bacterial Type Strains, Phase II (KMG-II): from individual species to whole genera.</title>
        <authorList>
            <person name="Goeker M."/>
        </authorList>
    </citation>
    <scope>NUCLEOTIDE SEQUENCE [LARGE SCALE GENOMIC DNA]</scope>
    <source>
        <strain evidence="6 7">DSM 5822</strain>
    </source>
</reference>
<evidence type="ECO:0000259" key="2">
    <source>
        <dbReference type="PROSITE" id="PS50110"/>
    </source>
</evidence>
<dbReference type="PANTHER" id="PTHR33121">
    <property type="entry name" value="CYCLIC DI-GMP PHOSPHODIESTERASE PDEF"/>
    <property type="match status" value="1"/>
</dbReference>
<evidence type="ECO:0000259" key="4">
    <source>
        <dbReference type="PROSITE" id="PS50883"/>
    </source>
</evidence>
<evidence type="ECO:0000256" key="1">
    <source>
        <dbReference type="PROSITE-ProRule" id="PRU00169"/>
    </source>
</evidence>
<dbReference type="InterPro" id="IPR035965">
    <property type="entry name" value="PAS-like_dom_sf"/>
</dbReference>
<keyword evidence="7" id="KW-1185">Reference proteome</keyword>
<evidence type="ECO:0000259" key="5">
    <source>
        <dbReference type="PROSITE" id="PS50887"/>
    </source>
</evidence>
<evidence type="ECO:0000313" key="7">
    <source>
        <dbReference type="Proteomes" id="UP000244223"/>
    </source>
</evidence>
<dbReference type="GO" id="GO:0000160">
    <property type="term" value="P:phosphorelay signal transduction system"/>
    <property type="evidence" value="ECO:0007669"/>
    <property type="project" value="InterPro"/>
</dbReference>
<comment type="caution">
    <text evidence="1">Lacks conserved residue(s) required for the propagation of feature annotation.</text>
</comment>
<dbReference type="CDD" id="cd00130">
    <property type="entry name" value="PAS"/>
    <property type="match status" value="1"/>
</dbReference>
<dbReference type="PROSITE" id="PS50887">
    <property type="entry name" value="GGDEF"/>
    <property type="match status" value="1"/>
</dbReference>
<dbReference type="Gene3D" id="3.20.20.450">
    <property type="entry name" value="EAL domain"/>
    <property type="match status" value="1"/>
</dbReference>
<dbReference type="GO" id="GO:0071111">
    <property type="term" value="F:cyclic-guanylate-specific phosphodiesterase activity"/>
    <property type="evidence" value="ECO:0007669"/>
    <property type="project" value="InterPro"/>
</dbReference>
<dbReference type="Proteomes" id="UP000244223">
    <property type="component" value="Unassembled WGS sequence"/>
</dbReference>
<feature type="domain" description="EAL" evidence="4">
    <location>
        <begin position="447"/>
        <end position="695"/>
    </location>
</feature>
<dbReference type="CDD" id="cd01949">
    <property type="entry name" value="GGDEF"/>
    <property type="match status" value="1"/>
</dbReference>
<feature type="domain" description="PAS" evidence="3">
    <location>
        <begin position="163"/>
        <end position="213"/>
    </location>
</feature>